<evidence type="ECO:0000313" key="2">
    <source>
        <dbReference type="Proteomes" id="UP001604277"/>
    </source>
</evidence>
<keyword evidence="2" id="KW-1185">Reference proteome</keyword>
<sequence length="137" mass="15730">MAVNLKLKCKEFFSMGIVIVLMDFLLRKLESQPIIIVDKGKNISESDGCASVRLCVRNTTIEVVILGRNLIGATTMVVLWRHNHVVKMTIDVFSIVSGEWAVATERREMRWVTTTDFWSYLTHAPWILHMGIHSYLH</sequence>
<gene>
    <name evidence="1" type="ORF">Fot_29464</name>
</gene>
<dbReference type="Proteomes" id="UP001604277">
    <property type="component" value="Unassembled WGS sequence"/>
</dbReference>
<name>A0ABD1TSH4_9LAMI</name>
<evidence type="ECO:0000313" key="1">
    <source>
        <dbReference type="EMBL" id="KAL2515493.1"/>
    </source>
</evidence>
<protein>
    <submittedName>
        <fullName evidence="1">Uncharacterized protein</fullName>
    </submittedName>
</protein>
<dbReference type="EMBL" id="JBFOLJ010000008">
    <property type="protein sequence ID" value="KAL2515493.1"/>
    <property type="molecule type" value="Genomic_DNA"/>
</dbReference>
<comment type="caution">
    <text evidence="1">The sequence shown here is derived from an EMBL/GenBank/DDBJ whole genome shotgun (WGS) entry which is preliminary data.</text>
</comment>
<organism evidence="1 2">
    <name type="scientific">Forsythia ovata</name>
    <dbReference type="NCBI Taxonomy" id="205694"/>
    <lineage>
        <taxon>Eukaryota</taxon>
        <taxon>Viridiplantae</taxon>
        <taxon>Streptophyta</taxon>
        <taxon>Embryophyta</taxon>
        <taxon>Tracheophyta</taxon>
        <taxon>Spermatophyta</taxon>
        <taxon>Magnoliopsida</taxon>
        <taxon>eudicotyledons</taxon>
        <taxon>Gunneridae</taxon>
        <taxon>Pentapetalae</taxon>
        <taxon>asterids</taxon>
        <taxon>lamiids</taxon>
        <taxon>Lamiales</taxon>
        <taxon>Oleaceae</taxon>
        <taxon>Forsythieae</taxon>
        <taxon>Forsythia</taxon>
    </lineage>
</organism>
<accession>A0ABD1TSH4</accession>
<reference evidence="2" key="1">
    <citation type="submission" date="2024-07" db="EMBL/GenBank/DDBJ databases">
        <title>Two chromosome-level genome assemblies of Korean endemic species Abeliophyllum distichum and Forsythia ovata (Oleaceae).</title>
        <authorList>
            <person name="Jang H."/>
        </authorList>
    </citation>
    <scope>NUCLEOTIDE SEQUENCE [LARGE SCALE GENOMIC DNA]</scope>
</reference>
<dbReference type="AlphaFoldDB" id="A0ABD1TSH4"/>
<proteinExistence type="predicted"/>